<dbReference type="Pfam" id="PF00149">
    <property type="entry name" value="Metallophos"/>
    <property type="match status" value="1"/>
</dbReference>
<name>A0A382R323_9ZZZZ</name>
<dbReference type="GO" id="GO:0016787">
    <property type="term" value="F:hydrolase activity"/>
    <property type="evidence" value="ECO:0007669"/>
    <property type="project" value="InterPro"/>
</dbReference>
<organism evidence="2">
    <name type="scientific">marine metagenome</name>
    <dbReference type="NCBI Taxonomy" id="408172"/>
    <lineage>
        <taxon>unclassified sequences</taxon>
        <taxon>metagenomes</taxon>
        <taxon>ecological metagenomes</taxon>
    </lineage>
</organism>
<protein>
    <recommendedName>
        <fullName evidence="1">Calcineurin-like phosphoesterase domain-containing protein</fullName>
    </recommendedName>
</protein>
<reference evidence="2" key="1">
    <citation type="submission" date="2018-05" db="EMBL/GenBank/DDBJ databases">
        <authorList>
            <person name="Lanie J.A."/>
            <person name="Ng W.-L."/>
            <person name="Kazmierczak K.M."/>
            <person name="Andrzejewski T.M."/>
            <person name="Davidsen T.M."/>
            <person name="Wayne K.J."/>
            <person name="Tettelin H."/>
            <person name="Glass J.I."/>
            <person name="Rusch D."/>
            <person name="Podicherti R."/>
            <person name="Tsui H.-C.T."/>
            <person name="Winkler M.E."/>
        </authorList>
    </citation>
    <scope>NUCLEOTIDE SEQUENCE</scope>
</reference>
<dbReference type="InterPro" id="IPR029052">
    <property type="entry name" value="Metallo-depent_PP-like"/>
</dbReference>
<dbReference type="EMBL" id="UINC01118471">
    <property type="protein sequence ID" value="SVC91617.1"/>
    <property type="molecule type" value="Genomic_DNA"/>
</dbReference>
<dbReference type="Gene3D" id="3.60.21.10">
    <property type="match status" value="1"/>
</dbReference>
<dbReference type="SUPFAM" id="SSF56300">
    <property type="entry name" value="Metallo-dependent phosphatases"/>
    <property type="match status" value="1"/>
</dbReference>
<dbReference type="AlphaFoldDB" id="A0A382R323"/>
<dbReference type="InterPro" id="IPR004843">
    <property type="entry name" value="Calcineurin-like_PHP"/>
</dbReference>
<evidence type="ECO:0000259" key="1">
    <source>
        <dbReference type="Pfam" id="PF00149"/>
    </source>
</evidence>
<gene>
    <name evidence="2" type="ORF">METZ01_LOCUS344471</name>
</gene>
<feature type="domain" description="Calcineurin-like phosphoesterase" evidence="1">
    <location>
        <begin position="1"/>
        <end position="56"/>
    </location>
</feature>
<sequence length="60" mass="6609">MSDLHLVPSPELVHGLDAAERLVLGVESINQKYPDADFCVLAGDLVDRGDKESYQRLKAI</sequence>
<evidence type="ECO:0000313" key="2">
    <source>
        <dbReference type="EMBL" id="SVC91617.1"/>
    </source>
</evidence>
<proteinExistence type="predicted"/>
<accession>A0A382R323</accession>
<feature type="non-terminal residue" evidence="2">
    <location>
        <position position="60"/>
    </location>
</feature>